<feature type="domain" description="HTH luxR-type" evidence="3">
    <location>
        <begin position="177"/>
        <end position="242"/>
    </location>
</feature>
<dbReference type="AlphaFoldDB" id="A0A838AES4"/>
<feature type="compositionally biased region" description="Polar residues" evidence="2">
    <location>
        <begin position="1"/>
        <end position="10"/>
    </location>
</feature>
<evidence type="ECO:0000259" key="3">
    <source>
        <dbReference type="PROSITE" id="PS50043"/>
    </source>
</evidence>
<comment type="caution">
    <text evidence="4">The sequence shown here is derived from an EMBL/GenBank/DDBJ whole genome shotgun (WGS) entry which is preliminary data.</text>
</comment>
<dbReference type="PANTHER" id="PTHR43214">
    <property type="entry name" value="TWO-COMPONENT RESPONSE REGULATOR"/>
    <property type="match status" value="1"/>
</dbReference>
<dbReference type="SUPFAM" id="SSF46894">
    <property type="entry name" value="C-terminal effector domain of the bipartite response regulators"/>
    <property type="match status" value="1"/>
</dbReference>
<feature type="region of interest" description="Disordered" evidence="2">
    <location>
        <begin position="250"/>
        <end position="293"/>
    </location>
</feature>
<dbReference type="SMART" id="SM00421">
    <property type="entry name" value="HTH_LUXR"/>
    <property type="match status" value="1"/>
</dbReference>
<sequence>MTRSFESRGTAQHPDRVGAAQRQRPLALGLVDTVPLFRDGISALVDRTPWMRFAGHAASQQGAIHMTEQIHPDIVLVDSGLDGGCHLSHLLAKTSSSARVVVLIRESDRTSSYLAAVMAAGAHGATPRCAEPQRILDAIRHATHARRYLDPSLANLVTQSQTNDHLDEPSNGSAHTPDPNLLRLSRRELQVLQLIAEGLENAAIAKVLFLSVETVRTHVKSILRKLSARDRTHSVTIAFRNGLLSLNTPEAELPSQAGSVDGTAGTDGTRGDRSRAALAVSGVRAPTPARPAS</sequence>
<proteinExistence type="predicted"/>
<dbReference type="InterPro" id="IPR016032">
    <property type="entry name" value="Sig_transdc_resp-reg_C-effctor"/>
</dbReference>
<evidence type="ECO:0000313" key="5">
    <source>
        <dbReference type="Proteomes" id="UP000582974"/>
    </source>
</evidence>
<dbReference type="PROSITE" id="PS00622">
    <property type="entry name" value="HTH_LUXR_1"/>
    <property type="match status" value="1"/>
</dbReference>
<reference evidence="4 5" key="1">
    <citation type="submission" date="2020-07" db="EMBL/GenBank/DDBJ databases">
        <title>Genome of Haloechinothrix sp.</title>
        <authorList>
            <person name="Tang S.-K."/>
            <person name="Yang L."/>
            <person name="Zhu W.-Y."/>
        </authorList>
    </citation>
    <scope>NUCLEOTIDE SEQUENCE [LARGE SCALE GENOMIC DNA]</scope>
    <source>
        <strain evidence="4 5">YIM 98757</strain>
    </source>
</reference>
<dbReference type="InterPro" id="IPR000792">
    <property type="entry name" value="Tscrpt_reg_LuxR_C"/>
</dbReference>
<protein>
    <submittedName>
        <fullName evidence="4">Response regulator transcription factor</fullName>
    </submittedName>
</protein>
<dbReference type="InterPro" id="IPR039420">
    <property type="entry name" value="WalR-like"/>
</dbReference>
<dbReference type="Pfam" id="PF00196">
    <property type="entry name" value="GerE"/>
    <property type="match status" value="1"/>
</dbReference>
<evidence type="ECO:0000256" key="1">
    <source>
        <dbReference type="ARBA" id="ARBA00023125"/>
    </source>
</evidence>
<gene>
    <name evidence="4" type="ORF">H0B56_18960</name>
</gene>
<evidence type="ECO:0000256" key="2">
    <source>
        <dbReference type="SAM" id="MobiDB-lite"/>
    </source>
</evidence>
<feature type="region of interest" description="Disordered" evidence="2">
    <location>
        <begin position="1"/>
        <end position="20"/>
    </location>
</feature>
<keyword evidence="1" id="KW-0238">DNA-binding</keyword>
<dbReference type="Gene3D" id="3.40.50.2300">
    <property type="match status" value="1"/>
</dbReference>
<dbReference type="EMBL" id="JACCKD010000007">
    <property type="protein sequence ID" value="MBA0127628.1"/>
    <property type="molecule type" value="Genomic_DNA"/>
</dbReference>
<dbReference type="InterPro" id="IPR011006">
    <property type="entry name" value="CheY-like_superfamily"/>
</dbReference>
<dbReference type="GO" id="GO:0006355">
    <property type="term" value="P:regulation of DNA-templated transcription"/>
    <property type="evidence" value="ECO:0007669"/>
    <property type="project" value="InterPro"/>
</dbReference>
<dbReference type="Proteomes" id="UP000582974">
    <property type="component" value="Unassembled WGS sequence"/>
</dbReference>
<evidence type="ECO:0000313" key="4">
    <source>
        <dbReference type="EMBL" id="MBA0127628.1"/>
    </source>
</evidence>
<dbReference type="RefSeq" id="WP_180894432.1">
    <property type="nucleotide sequence ID" value="NZ_JACCKD010000007.1"/>
</dbReference>
<dbReference type="SUPFAM" id="SSF52172">
    <property type="entry name" value="CheY-like"/>
    <property type="match status" value="1"/>
</dbReference>
<dbReference type="PANTHER" id="PTHR43214:SF43">
    <property type="entry name" value="TWO-COMPONENT RESPONSE REGULATOR"/>
    <property type="match status" value="1"/>
</dbReference>
<dbReference type="CDD" id="cd06170">
    <property type="entry name" value="LuxR_C_like"/>
    <property type="match status" value="1"/>
</dbReference>
<dbReference type="PRINTS" id="PR00038">
    <property type="entry name" value="HTHLUXR"/>
</dbReference>
<dbReference type="PROSITE" id="PS50043">
    <property type="entry name" value="HTH_LUXR_2"/>
    <property type="match status" value="1"/>
</dbReference>
<dbReference type="GO" id="GO:0003677">
    <property type="term" value="F:DNA binding"/>
    <property type="evidence" value="ECO:0007669"/>
    <property type="project" value="UniProtKB-KW"/>
</dbReference>
<organism evidence="4 5">
    <name type="scientific">Haloechinothrix aidingensis</name>
    <dbReference type="NCBI Taxonomy" id="2752311"/>
    <lineage>
        <taxon>Bacteria</taxon>
        <taxon>Bacillati</taxon>
        <taxon>Actinomycetota</taxon>
        <taxon>Actinomycetes</taxon>
        <taxon>Pseudonocardiales</taxon>
        <taxon>Pseudonocardiaceae</taxon>
        <taxon>Haloechinothrix</taxon>
    </lineage>
</organism>
<accession>A0A838AES4</accession>
<keyword evidence="5" id="KW-1185">Reference proteome</keyword>
<name>A0A838AES4_9PSEU</name>